<protein>
    <submittedName>
        <fullName evidence="2">Lipocalin</fullName>
    </submittedName>
</protein>
<sequence>MRVQIFSVLYFSLTVQTLDNPNTEYDSYSYEEEVATTPKAIGTRRPTKKRPRDPVFSVKEFLDTNDTIWVYSSTEEGNITCRVDVMEDVNPLYANITRYTLSNGEISIFSAKAEFSYNPNLATTADDYNEMKLESSGNNNPFETLIHMSEDKACGVFYVNYHSDVHLLLGTWFELRIRNSSLAQGPDSTCSLLYQQYSSRQNTTYTYTPACQCISRHIKF</sequence>
<keyword evidence="1" id="KW-0732">Signal</keyword>
<evidence type="ECO:0000256" key="1">
    <source>
        <dbReference type="SAM" id="SignalP"/>
    </source>
</evidence>
<organism evidence="2">
    <name type="scientific">Rhipicephalus zambeziensis</name>
    <dbReference type="NCBI Taxonomy" id="60191"/>
    <lineage>
        <taxon>Eukaryota</taxon>
        <taxon>Metazoa</taxon>
        <taxon>Ecdysozoa</taxon>
        <taxon>Arthropoda</taxon>
        <taxon>Chelicerata</taxon>
        <taxon>Arachnida</taxon>
        <taxon>Acari</taxon>
        <taxon>Parasitiformes</taxon>
        <taxon>Ixodida</taxon>
        <taxon>Ixodoidea</taxon>
        <taxon>Ixodidae</taxon>
        <taxon>Rhipicephalinae</taxon>
        <taxon>Rhipicephalus</taxon>
        <taxon>Rhipicephalus</taxon>
    </lineage>
</organism>
<name>A0A224YL95_9ACAR</name>
<dbReference type="EMBL" id="GFPF01003857">
    <property type="protein sequence ID" value="MAA15003.1"/>
    <property type="molecule type" value="Transcribed_RNA"/>
</dbReference>
<reference evidence="2" key="1">
    <citation type="journal article" date="2017" name="Parasit. Vectors">
        <title>Sialotranscriptomics of Rhipicephalus zambeziensis reveals intricate expression profiles of secretory proteins and suggests tight temporal transcriptional regulation during blood-feeding.</title>
        <authorList>
            <person name="de Castro M.H."/>
            <person name="de Klerk D."/>
            <person name="Pienaar R."/>
            <person name="Rees D.J.G."/>
            <person name="Mans B.J."/>
        </authorList>
    </citation>
    <scope>NUCLEOTIDE SEQUENCE</scope>
    <source>
        <tissue evidence="2">Salivary glands</tissue>
    </source>
</reference>
<feature type="chain" id="PRO_5011968330" evidence="1">
    <location>
        <begin position="18"/>
        <end position="220"/>
    </location>
</feature>
<evidence type="ECO:0000313" key="2">
    <source>
        <dbReference type="EMBL" id="MAA15003.1"/>
    </source>
</evidence>
<dbReference type="Gene3D" id="2.40.128.20">
    <property type="match status" value="1"/>
</dbReference>
<feature type="signal peptide" evidence="1">
    <location>
        <begin position="1"/>
        <end position="17"/>
    </location>
</feature>
<dbReference type="AlphaFoldDB" id="A0A224YL95"/>
<proteinExistence type="predicted"/>
<accession>A0A224YL95</accession>
<dbReference type="InterPro" id="IPR012674">
    <property type="entry name" value="Calycin"/>
</dbReference>